<evidence type="ECO:0000259" key="2">
    <source>
        <dbReference type="Pfam" id="PF03959"/>
    </source>
</evidence>
<protein>
    <recommendedName>
        <fullName evidence="2">Serine hydrolase domain-containing protein</fullName>
    </recommendedName>
</protein>
<dbReference type="SUPFAM" id="SSF53756">
    <property type="entry name" value="UDP-Glycosyltransferase/glycogen phosphorylase"/>
    <property type="match status" value="1"/>
</dbReference>
<dbReference type="RefSeq" id="XP_073555253.1">
    <property type="nucleotide sequence ID" value="XM_073706227.1"/>
</dbReference>
<dbReference type="EMBL" id="PPTA01000016">
    <property type="protein sequence ID" value="TFA99051.1"/>
    <property type="molecule type" value="Genomic_DNA"/>
</dbReference>
<evidence type="ECO:0000313" key="4">
    <source>
        <dbReference type="Proteomes" id="UP001642720"/>
    </source>
</evidence>
<evidence type="ECO:0000313" key="3">
    <source>
        <dbReference type="EMBL" id="TFA99051.1"/>
    </source>
</evidence>
<keyword evidence="1" id="KW-0378">Hydrolase</keyword>
<dbReference type="InterPro" id="IPR005645">
    <property type="entry name" value="FSH-like_dom"/>
</dbReference>
<comment type="caution">
    <text evidence="3">The sequence shown here is derived from an EMBL/GenBank/DDBJ whole genome shotgun (WGS) entry which is preliminary data.</text>
</comment>
<dbReference type="PANTHER" id="PTHR48070">
    <property type="entry name" value="ESTERASE OVCA2"/>
    <property type="match status" value="1"/>
</dbReference>
<name>A0ABY2GTZ4_9HYPO</name>
<sequence length="808" mass="89376">MKVLCLHGAFGSASNFKVQLGVFTDAIKQPDIEFKWINGFTNATPPSGFDDYFGAPPLYRFIDVDGMSELEQMVVKIRDIPQGDSPEETMRKLVADKEQFTTPAVIMALSQLLQLLDDDPEIDAILGYSEGATAAGSLILEEQRLFREQGRPRHIKCAIFFAGWPPVRIADGRVKTLLADEHDEVIDIPTCHVVGCNDPYIDGAVALYGMCDEDMAILFDHGKGHTVPRDETTVRELAKSIEKTFDQAASYRGGTIPFRVRFDPRSVGVFLYLLCPETASLELEFIDAVCLLFGKKKKKTTISRSFSTDACSEMKSLDAAKTMAPFISKKVLMITNIERGEINIFLATAAALKAANVHLDLHLATFAGAQDVLPEGVTYHQVNGIPMSEALQKHFLRTQGHTNFPDSFTKKPGFVNTQQAIKDAMSTSVPYTGPQMVDVFTSIATIIKDVKPDLIVVDSLMAAGLTACYEVGTKFICLGPTSIKEFAVSSQPRAAGLWKFPALFSGFSFPVQWHKIPLNLWYAFSKVRAFKKDNQRKDVQSYLNAHCVIRTPVDLIENRPKDVKILVSSLPELDYPLKVPAHIIPCGPVVRAYAPLYRTNPKLAEWLANGQTILVNMGALVKVSEAQAVEMAQALKAAIDRFDQDSEKKRLQVLWKLQKKGKYSVFAPECMLAQVLGREFAYDRVRVIDWIQPEPLSILQTGDVICSVHHGGAGSFNEAIVQVVLPAWADNYDYAQRVELLGVGRCGNKTTKPRWTSEELSHEMLEVLVGNNAAAIKEKAVHLQQVCQKNGSGAENAAMAILRECNLL</sequence>
<gene>
    <name evidence="3" type="ORF">CCMA1212_009127</name>
</gene>
<dbReference type="InterPro" id="IPR029058">
    <property type="entry name" value="AB_hydrolase_fold"/>
</dbReference>
<dbReference type="Proteomes" id="UP001642720">
    <property type="component" value="Unassembled WGS sequence"/>
</dbReference>
<evidence type="ECO:0000256" key="1">
    <source>
        <dbReference type="ARBA" id="ARBA00022801"/>
    </source>
</evidence>
<keyword evidence="4" id="KW-1185">Reference proteome</keyword>
<dbReference type="InterPro" id="IPR050593">
    <property type="entry name" value="LovG"/>
</dbReference>
<organism evidence="3 4">
    <name type="scientific">Trichoderma ghanense</name>
    <dbReference type="NCBI Taxonomy" id="65468"/>
    <lineage>
        <taxon>Eukaryota</taxon>
        <taxon>Fungi</taxon>
        <taxon>Dikarya</taxon>
        <taxon>Ascomycota</taxon>
        <taxon>Pezizomycotina</taxon>
        <taxon>Sordariomycetes</taxon>
        <taxon>Hypocreomycetidae</taxon>
        <taxon>Hypocreales</taxon>
        <taxon>Hypocreaceae</taxon>
        <taxon>Trichoderma</taxon>
    </lineage>
</organism>
<dbReference type="Pfam" id="PF03959">
    <property type="entry name" value="FSH1"/>
    <property type="match status" value="1"/>
</dbReference>
<accession>A0ABY2GTZ4</accession>
<feature type="domain" description="Serine hydrolase" evidence="2">
    <location>
        <begin position="1"/>
        <end position="235"/>
    </location>
</feature>
<dbReference type="Gene3D" id="3.40.50.1820">
    <property type="entry name" value="alpha/beta hydrolase"/>
    <property type="match status" value="1"/>
</dbReference>
<reference evidence="3 4" key="1">
    <citation type="submission" date="2018-01" db="EMBL/GenBank/DDBJ databases">
        <title>Genome characterization of the sugarcane-associated fungus Trichoderma ghanense CCMA-1212 and their application in lignocelulose bioconversion.</title>
        <authorList>
            <person name="Steindorff A.S."/>
            <person name="Mendes T.D."/>
            <person name="Vilela E.S.D."/>
            <person name="Rodrigues D.S."/>
            <person name="Formighieri E.F."/>
            <person name="Melo I.S."/>
            <person name="Favaro L.C.L."/>
        </authorList>
    </citation>
    <scope>NUCLEOTIDE SEQUENCE [LARGE SCALE GENOMIC DNA]</scope>
    <source>
        <strain evidence="3 4">CCMA-1212</strain>
    </source>
</reference>
<dbReference type="SUPFAM" id="SSF53474">
    <property type="entry name" value="alpha/beta-Hydrolases"/>
    <property type="match status" value="1"/>
</dbReference>
<dbReference type="GeneID" id="300580677"/>
<dbReference type="Gene3D" id="3.40.50.2000">
    <property type="entry name" value="Glycogen Phosphorylase B"/>
    <property type="match status" value="2"/>
</dbReference>
<proteinExistence type="predicted"/>
<dbReference type="PANTHER" id="PTHR48070:SF4">
    <property type="entry name" value="ESTERASE ALNB"/>
    <property type="match status" value="1"/>
</dbReference>